<name>A0A4V1P0K2_9LACO</name>
<feature type="transmembrane region" description="Helical" evidence="1">
    <location>
        <begin position="144"/>
        <end position="164"/>
    </location>
</feature>
<gene>
    <name evidence="2" type="ORF">BVJ53_10235</name>
    <name evidence="3" type="ORF">OFW50_11570</name>
</gene>
<reference evidence="2 4" key="1">
    <citation type="submission" date="2017-01" db="EMBL/GenBank/DDBJ databases">
        <title>Lactobacillus chiayiensis sp. nov., a lactic acid bacterium isolated from compost.</title>
        <authorList>
            <person name="Huang C.-H."/>
        </authorList>
    </citation>
    <scope>NUCLEOTIDE SEQUENCE [LARGE SCALE GENOMIC DNA]</scope>
    <source>
        <strain evidence="2">Chh01</strain>
        <strain evidence="4">chh01</strain>
    </source>
</reference>
<keyword evidence="5" id="KW-1185">Reference proteome</keyword>
<keyword evidence="1" id="KW-0812">Transmembrane</keyword>
<dbReference type="Proteomes" id="UP000290475">
    <property type="component" value="Unassembled WGS sequence"/>
</dbReference>
<keyword evidence="1" id="KW-0472">Membrane</keyword>
<reference evidence="3" key="2">
    <citation type="submission" date="2022-10" db="EMBL/GenBank/DDBJ databases">
        <title>Comparative genomic analysis and in-vitro probiotic properties of the potential probiotic L. chiayiensis AACE 3.</title>
        <authorList>
            <person name="Kang X."/>
        </authorList>
    </citation>
    <scope>NUCLEOTIDE SEQUENCE</scope>
    <source>
        <strain evidence="3">AACE 3</strain>
    </source>
</reference>
<feature type="transmembrane region" description="Helical" evidence="1">
    <location>
        <begin position="90"/>
        <end position="113"/>
    </location>
</feature>
<dbReference type="RefSeq" id="WP_129302318.1">
    <property type="nucleotide sequence ID" value="NZ_CP074378.1"/>
</dbReference>
<protein>
    <submittedName>
        <fullName evidence="2">Peptidase</fullName>
    </submittedName>
</protein>
<evidence type="ECO:0000313" key="4">
    <source>
        <dbReference type="Proteomes" id="UP000290475"/>
    </source>
</evidence>
<dbReference type="AlphaFoldDB" id="A0A4V1P0K2"/>
<proteinExistence type="predicted"/>
<evidence type="ECO:0000313" key="2">
    <source>
        <dbReference type="EMBL" id="RXT20810.1"/>
    </source>
</evidence>
<dbReference type="OrthoDB" id="2326391at2"/>
<dbReference type="EMBL" id="MSSM01000027">
    <property type="protein sequence ID" value="RXT20810.1"/>
    <property type="molecule type" value="Genomic_DNA"/>
</dbReference>
<organism evidence="2 4">
    <name type="scientific">Lacticaseibacillus chiayiensis</name>
    <dbReference type="NCBI Taxonomy" id="2100821"/>
    <lineage>
        <taxon>Bacteria</taxon>
        <taxon>Bacillati</taxon>
        <taxon>Bacillota</taxon>
        <taxon>Bacilli</taxon>
        <taxon>Lactobacillales</taxon>
        <taxon>Lactobacillaceae</taxon>
        <taxon>Lacticaseibacillus</taxon>
    </lineage>
</organism>
<dbReference type="EMBL" id="CP107523">
    <property type="protein sequence ID" value="UYN56104.1"/>
    <property type="molecule type" value="Genomic_DNA"/>
</dbReference>
<sequence length="165" mass="17723">MFSGLMLLSVAKLTKDLAADNRCFHCCLAVLLGIVAQTWLSLLLSVGLLIFSVSDWRERSVSAGWFSGWCSLLLILFPCDWFNLCLLAALVGGLAIVSHGLGSADVILIGVFGGVLQLEIALIITFLACISATIHWLVTHPSSLPLISHLAIGYGCVQLAHGWLF</sequence>
<feature type="transmembrane region" description="Helical" evidence="1">
    <location>
        <begin position="28"/>
        <end position="51"/>
    </location>
</feature>
<feature type="transmembrane region" description="Helical" evidence="1">
    <location>
        <begin position="120"/>
        <end position="138"/>
    </location>
</feature>
<accession>A0A4V1P0K2</accession>
<evidence type="ECO:0000313" key="5">
    <source>
        <dbReference type="Proteomes" id="UP001164790"/>
    </source>
</evidence>
<evidence type="ECO:0000313" key="3">
    <source>
        <dbReference type="EMBL" id="UYN56104.1"/>
    </source>
</evidence>
<dbReference type="Proteomes" id="UP001164790">
    <property type="component" value="Chromosome"/>
</dbReference>
<feature type="transmembrane region" description="Helical" evidence="1">
    <location>
        <begin position="63"/>
        <end position="84"/>
    </location>
</feature>
<evidence type="ECO:0000256" key="1">
    <source>
        <dbReference type="SAM" id="Phobius"/>
    </source>
</evidence>
<keyword evidence="1" id="KW-1133">Transmembrane helix</keyword>